<dbReference type="KEGG" id="csep:CP523_04810"/>
<dbReference type="GeneID" id="303560003"/>
<evidence type="ECO:0000313" key="3">
    <source>
        <dbReference type="Proteomes" id="UP000280586"/>
    </source>
</evidence>
<accession>A0A9N7PKS8</accession>
<keyword evidence="4" id="KW-1185">Reference proteome</keyword>
<dbReference type="EMBL" id="CP023671">
    <property type="protein sequence ID" value="AYE33841.1"/>
    <property type="molecule type" value="Genomic_DNA"/>
</dbReference>
<evidence type="ECO:0000313" key="1">
    <source>
        <dbReference type="EMBL" id="AYE33841.1"/>
    </source>
</evidence>
<dbReference type="EMBL" id="CP099799">
    <property type="protein sequence ID" value="USS00406.1"/>
    <property type="molecule type" value="Genomic_DNA"/>
</dbReference>
<dbReference type="OrthoDB" id="1938644at2"/>
<proteinExistence type="predicted"/>
<name>A0A9N7PKS8_CLOSE</name>
<organism evidence="1 3">
    <name type="scientific">Clostridium septicum</name>
    <dbReference type="NCBI Taxonomy" id="1504"/>
    <lineage>
        <taxon>Bacteria</taxon>
        <taxon>Bacillati</taxon>
        <taxon>Bacillota</taxon>
        <taxon>Clostridia</taxon>
        <taxon>Eubacteriales</taxon>
        <taxon>Clostridiaceae</taxon>
        <taxon>Clostridium</taxon>
    </lineage>
</organism>
<gene>
    <name evidence="1" type="ORF">CP523_04810</name>
    <name evidence="2" type="ORF">NH397_13065</name>
</gene>
<dbReference type="InterPro" id="IPR036388">
    <property type="entry name" value="WH-like_DNA-bd_sf"/>
</dbReference>
<dbReference type="Proteomes" id="UP001055437">
    <property type="component" value="Chromosome"/>
</dbReference>
<evidence type="ECO:0000313" key="2">
    <source>
        <dbReference type="EMBL" id="USS00406.1"/>
    </source>
</evidence>
<sequence>MERKNFTVIDNWILESEDLNIEEKYFLIALKKFDHRNCGEVFPSYKSLMMICSTKRKAKISKLIKALVEKGYIEKKIIKRVNHYYFKKDF</sequence>
<reference evidence="1 3" key="1">
    <citation type="submission" date="2017-09" db="EMBL/GenBank/DDBJ databases">
        <authorList>
            <person name="Thomas P."/>
            <person name="Seyboldt C."/>
        </authorList>
    </citation>
    <scope>NUCLEOTIDE SEQUENCE [LARGE SCALE GENOMIC DNA]</scope>
    <source>
        <strain evidence="1 3">DSM 7534</strain>
    </source>
</reference>
<dbReference type="RefSeq" id="WP_066675782.1">
    <property type="nucleotide sequence ID" value="NZ_CABMIZ010000011.1"/>
</dbReference>
<dbReference type="Pfam" id="PF13730">
    <property type="entry name" value="HTH_36"/>
    <property type="match status" value="1"/>
</dbReference>
<evidence type="ECO:0000313" key="4">
    <source>
        <dbReference type="Proteomes" id="UP001055437"/>
    </source>
</evidence>
<dbReference type="Gene3D" id="1.10.10.10">
    <property type="entry name" value="Winged helix-like DNA-binding domain superfamily/Winged helix DNA-binding domain"/>
    <property type="match status" value="1"/>
</dbReference>
<reference evidence="2" key="2">
    <citation type="submission" date="2022-06" db="EMBL/GenBank/DDBJ databases">
        <authorList>
            <person name="Holder M.E."/>
            <person name="Ajami N.J."/>
            <person name="Petrosino J.F."/>
        </authorList>
    </citation>
    <scope>NUCLEOTIDE SEQUENCE</scope>
    <source>
        <strain evidence="2">RMA 8861</strain>
    </source>
</reference>
<dbReference type="AlphaFoldDB" id="A0A9N7PKS8"/>
<protein>
    <submittedName>
        <fullName evidence="1">Helix-turn-helix domain-containing protein</fullName>
    </submittedName>
</protein>
<dbReference type="Proteomes" id="UP000280586">
    <property type="component" value="Chromosome"/>
</dbReference>